<feature type="domain" description="HAMP" evidence="9">
    <location>
        <begin position="224"/>
        <end position="276"/>
    </location>
</feature>
<comment type="subcellular location">
    <subcellularLocation>
        <location evidence="1">Membrane</location>
    </subcellularLocation>
</comment>
<evidence type="ECO:0000256" key="2">
    <source>
        <dbReference type="ARBA" id="ARBA00022500"/>
    </source>
</evidence>
<evidence type="ECO:0000256" key="6">
    <source>
        <dbReference type="SAM" id="MobiDB-lite"/>
    </source>
</evidence>
<keyword evidence="5" id="KW-0175">Coiled coil</keyword>
<dbReference type="InterPro" id="IPR013655">
    <property type="entry name" value="PAS_fold_3"/>
</dbReference>
<gene>
    <name evidence="10" type="ORF">G3A44_09660</name>
</gene>
<keyword evidence="11" id="KW-1185">Reference proteome</keyword>
<feature type="domain" description="PAS" evidence="8">
    <location>
        <begin position="25"/>
        <end position="76"/>
    </location>
</feature>
<keyword evidence="4" id="KW-0807">Transducer</keyword>
<dbReference type="PROSITE" id="PS50111">
    <property type="entry name" value="CHEMOTAXIS_TRANSDUC_2"/>
    <property type="match status" value="1"/>
</dbReference>
<dbReference type="Pfam" id="PF08447">
    <property type="entry name" value="PAS_3"/>
    <property type="match status" value="1"/>
</dbReference>
<feature type="compositionally biased region" description="Low complexity" evidence="6">
    <location>
        <begin position="605"/>
        <end position="623"/>
    </location>
</feature>
<dbReference type="NCBIfam" id="TIGR00229">
    <property type="entry name" value="sensory_box"/>
    <property type="match status" value="1"/>
</dbReference>
<reference evidence="10 11" key="1">
    <citation type="submission" date="2020-02" db="EMBL/GenBank/DDBJ databases">
        <title>Ideonella bacterium strain TBM-1.</title>
        <authorList>
            <person name="Chen W.-M."/>
        </authorList>
    </citation>
    <scope>NUCLEOTIDE SEQUENCE [LARGE SCALE GENOMIC DNA]</scope>
    <source>
        <strain evidence="10 11">TBM-1</strain>
    </source>
</reference>
<dbReference type="InterPro" id="IPR051310">
    <property type="entry name" value="MCP_chemotaxis"/>
</dbReference>
<dbReference type="EMBL" id="JAAGOH010000009">
    <property type="protein sequence ID" value="NDY91455.1"/>
    <property type="molecule type" value="Genomic_DNA"/>
</dbReference>
<organism evidence="10 11">
    <name type="scientific">Ideonella livida</name>
    <dbReference type="NCBI Taxonomy" id="2707176"/>
    <lineage>
        <taxon>Bacteria</taxon>
        <taxon>Pseudomonadati</taxon>
        <taxon>Pseudomonadota</taxon>
        <taxon>Betaproteobacteria</taxon>
        <taxon>Burkholderiales</taxon>
        <taxon>Sphaerotilaceae</taxon>
        <taxon>Ideonella</taxon>
    </lineage>
</organism>
<comment type="caution">
    <text evidence="10">The sequence shown here is derived from an EMBL/GenBank/DDBJ whole genome shotgun (WGS) entry which is preliminary data.</text>
</comment>
<dbReference type="SMART" id="SM00091">
    <property type="entry name" value="PAS"/>
    <property type="match status" value="3"/>
</dbReference>
<dbReference type="FunFam" id="1.10.287.950:FF:000001">
    <property type="entry name" value="Methyl-accepting chemotaxis sensory transducer"/>
    <property type="match status" value="1"/>
</dbReference>
<evidence type="ECO:0000259" key="9">
    <source>
        <dbReference type="PROSITE" id="PS50885"/>
    </source>
</evidence>
<dbReference type="CDD" id="cd11386">
    <property type="entry name" value="MCP_signal"/>
    <property type="match status" value="1"/>
</dbReference>
<dbReference type="Pfam" id="PF13188">
    <property type="entry name" value="PAS_8"/>
    <property type="match status" value="2"/>
</dbReference>
<evidence type="ECO:0000259" key="7">
    <source>
        <dbReference type="PROSITE" id="PS50111"/>
    </source>
</evidence>
<feature type="compositionally biased region" description="Low complexity" evidence="6">
    <location>
        <begin position="850"/>
        <end position="860"/>
    </location>
</feature>
<dbReference type="Pfam" id="PF00015">
    <property type="entry name" value="MCPsignal"/>
    <property type="match status" value="1"/>
</dbReference>
<dbReference type="GO" id="GO:0007165">
    <property type="term" value="P:signal transduction"/>
    <property type="evidence" value="ECO:0007669"/>
    <property type="project" value="UniProtKB-KW"/>
</dbReference>
<dbReference type="PROSITE" id="PS50112">
    <property type="entry name" value="PAS"/>
    <property type="match status" value="2"/>
</dbReference>
<dbReference type="SUPFAM" id="SSF58104">
    <property type="entry name" value="Methyl-accepting chemotaxis protein (MCP) signaling domain"/>
    <property type="match status" value="1"/>
</dbReference>
<feature type="domain" description="Methyl-accepting transducer" evidence="7">
    <location>
        <begin position="588"/>
        <end position="803"/>
    </location>
</feature>
<dbReference type="RefSeq" id="WP_163457306.1">
    <property type="nucleotide sequence ID" value="NZ_JAAGOH010000009.1"/>
</dbReference>
<keyword evidence="2" id="KW-0145">Chemotaxis</keyword>
<protein>
    <submittedName>
        <fullName evidence="10">PAS domain-containing protein</fullName>
    </submittedName>
</protein>
<sequence>MRTNLPVTQNEYVLRDGMTIVSRTDLKGRITHVNPDFVEASGFTEGELIGEPHNVLRHPDMPAEAFADMWNTLRGGRPWTGMVKNRRKNGDHYWVVANATPVKEGDSVVGYMSVRTRATRDQVETAETAYRMFREGRARGLVIHEGQVVPSNHQGWRRAPARAWEHASLGGKSGLLGLGSLLACIGSGAAGWLASSQPALAAPLAGAAGLLALFSAGAQLRLGRRLGRTLQAATAHFERFGQGRFDGVVEARGHDELAQVLLALKRVQTRLGFEFADTHRRAEEATRIRQALDVTATNVMVADADYQIVYANSALQTMLREAEADIRQDLPRFDAATVVGSNIDVFHRNPAHQRGLLSRLDRTHTTRLSVGPRRFDLILNPIVSQGRRLGVVVEWKDVTQELAAREHEARLAAENARVKQALDTCSTNVMIADADSRIVYLNQSVVEMLRRNEAALRQSLPHFDARQVLGQSFDQFHRNPAHQRNLLGSLKSEHKVQIQVGQLVFALTANPIVDAQGTRIGTVVEWKDRTAEVAAESEISGMVAAAAQGDFSVRLATEGREPFFAKLGGMFNELVDTVSDTIVQVRAAAEQLTAASEQVSATSQSLSQSASEQAASVEETSASLQEMASSVKQNADNAHITDGMATQAAQEATEGGNAVGRTVEAMKSIATKISIIDDIAYQTNLLALNAAIEAARAGEHGKGFAVVAAEVRKLAERSQVAAQEIGQLAGTSVSLAEKAGNLLAQMVPSITKTSELVQEIAAASSEQSGGVAQINDAMDHLNHATQQNASASEQLSATAEELSAQATQLQELMAYFRLLQDVAPAPEPTRAPGRPARLAPSAPAERTDGPRTGPAARPANRPTPRPPAPTGRAPAAQRHGVDESQFAPF</sequence>
<dbReference type="InterPro" id="IPR003660">
    <property type="entry name" value="HAMP_dom"/>
</dbReference>
<evidence type="ECO:0000256" key="5">
    <source>
        <dbReference type="SAM" id="Coils"/>
    </source>
</evidence>
<dbReference type="Gene3D" id="3.30.450.20">
    <property type="entry name" value="PAS domain"/>
    <property type="match status" value="3"/>
</dbReference>
<feature type="region of interest" description="Disordered" evidence="6">
    <location>
        <begin position="825"/>
        <end position="889"/>
    </location>
</feature>
<feature type="coiled-coil region" evidence="5">
    <location>
        <begin position="774"/>
        <end position="812"/>
    </location>
</feature>
<dbReference type="SUPFAM" id="SSF55785">
    <property type="entry name" value="PYP-like sensor domain (PAS domain)"/>
    <property type="match status" value="2"/>
</dbReference>
<dbReference type="PROSITE" id="PS50885">
    <property type="entry name" value="HAMP"/>
    <property type="match status" value="1"/>
</dbReference>
<dbReference type="GO" id="GO:0005886">
    <property type="term" value="C:plasma membrane"/>
    <property type="evidence" value="ECO:0007669"/>
    <property type="project" value="TreeGrafter"/>
</dbReference>
<dbReference type="AlphaFoldDB" id="A0A7C9PGQ1"/>
<dbReference type="FunFam" id="3.30.450.20:FF:000075">
    <property type="entry name" value="Methyl-accepting chemotaxis protein"/>
    <property type="match status" value="2"/>
</dbReference>
<dbReference type="GO" id="GO:0004888">
    <property type="term" value="F:transmembrane signaling receptor activity"/>
    <property type="evidence" value="ECO:0007669"/>
    <property type="project" value="TreeGrafter"/>
</dbReference>
<evidence type="ECO:0000256" key="1">
    <source>
        <dbReference type="ARBA" id="ARBA00004370"/>
    </source>
</evidence>
<dbReference type="InterPro" id="IPR004089">
    <property type="entry name" value="MCPsignal_dom"/>
</dbReference>
<dbReference type="InterPro" id="IPR000014">
    <property type="entry name" value="PAS"/>
</dbReference>
<dbReference type="PANTHER" id="PTHR43531">
    <property type="entry name" value="PROTEIN ICFG"/>
    <property type="match status" value="1"/>
</dbReference>
<dbReference type="SMART" id="SM00283">
    <property type="entry name" value="MA"/>
    <property type="match status" value="1"/>
</dbReference>
<proteinExistence type="inferred from homology"/>
<dbReference type="PANTHER" id="PTHR43531:SF11">
    <property type="entry name" value="METHYL-ACCEPTING CHEMOTAXIS PROTEIN 3"/>
    <property type="match status" value="1"/>
</dbReference>
<name>A0A7C9PGQ1_9BURK</name>
<feature type="domain" description="PAS" evidence="8">
    <location>
        <begin position="414"/>
        <end position="449"/>
    </location>
</feature>
<evidence type="ECO:0000259" key="8">
    <source>
        <dbReference type="PROSITE" id="PS50112"/>
    </source>
</evidence>
<evidence type="ECO:0000256" key="3">
    <source>
        <dbReference type="ARBA" id="ARBA00029447"/>
    </source>
</evidence>
<dbReference type="CDD" id="cd00130">
    <property type="entry name" value="PAS"/>
    <property type="match status" value="1"/>
</dbReference>
<dbReference type="SMART" id="SM00304">
    <property type="entry name" value="HAMP"/>
    <property type="match status" value="2"/>
</dbReference>
<dbReference type="Gene3D" id="1.10.287.950">
    <property type="entry name" value="Methyl-accepting chemotaxis protein"/>
    <property type="match status" value="1"/>
</dbReference>
<dbReference type="Proteomes" id="UP000484255">
    <property type="component" value="Unassembled WGS sequence"/>
</dbReference>
<comment type="similarity">
    <text evidence="3">Belongs to the methyl-accepting chemotaxis (MCP) protein family.</text>
</comment>
<dbReference type="InterPro" id="IPR035965">
    <property type="entry name" value="PAS-like_dom_sf"/>
</dbReference>
<evidence type="ECO:0000313" key="11">
    <source>
        <dbReference type="Proteomes" id="UP000484255"/>
    </source>
</evidence>
<feature type="region of interest" description="Disordered" evidence="6">
    <location>
        <begin position="605"/>
        <end position="632"/>
    </location>
</feature>
<dbReference type="GO" id="GO:0006935">
    <property type="term" value="P:chemotaxis"/>
    <property type="evidence" value="ECO:0007669"/>
    <property type="project" value="UniProtKB-KW"/>
</dbReference>
<evidence type="ECO:0000313" key="10">
    <source>
        <dbReference type="EMBL" id="NDY91455.1"/>
    </source>
</evidence>
<accession>A0A7C9PGQ1</accession>
<evidence type="ECO:0000256" key="4">
    <source>
        <dbReference type="PROSITE-ProRule" id="PRU00284"/>
    </source>
</evidence>